<protein>
    <recommendedName>
        <fullName evidence="1">ER-bound oxygenase mpaB/mpaB'/Rubber oxygenase catalytic domain-containing protein</fullName>
    </recommendedName>
</protein>
<dbReference type="STRING" id="46731.A0A3M6UAU8"/>
<dbReference type="AlphaFoldDB" id="A0A3M6UAU8"/>
<dbReference type="GO" id="GO:0016491">
    <property type="term" value="F:oxidoreductase activity"/>
    <property type="evidence" value="ECO:0007669"/>
    <property type="project" value="InterPro"/>
</dbReference>
<sequence length="365" mass="41789">MLAISEEDLNRKRLECDPLADNAMEEVARVRGEKAIKGHYVLRAVQDLGRLSEDSHCARFIEFYEQEPPWEVDWQMWELGRRVFVRNSVFAGLVLMYGSLVSSFTAAYGNKVLSATGRISPNGDVRRRLFETLFFVRAVVLGSSSEIKEACMRVRLLHAAVRRHLLHRDGGWEIENFGCPINQEDLAGTLSTFSSVVVDGLEILGVSLSKTEKDAYQTLWKYVGFYLGMTSDLLCDNYEEEWKLCNMIRVRQCKPDPDSVVLTEALLQEFASKNPFYLSYNFSSSLSRHFIGDDLADELGLSRFNMLSQVIMNLLYWILRTSCFTQRRVSFLEHGLYKFGKYALNTIVHLSLGGREPSFIMKVYS</sequence>
<keyword evidence="3" id="KW-1185">Reference proteome</keyword>
<dbReference type="InterPro" id="IPR037473">
    <property type="entry name" value="Lcp-like"/>
</dbReference>
<organism evidence="2 3">
    <name type="scientific">Pocillopora damicornis</name>
    <name type="common">Cauliflower coral</name>
    <name type="synonym">Millepora damicornis</name>
    <dbReference type="NCBI Taxonomy" id="46731"/>
    <lineage>
        <taxon>Eukaryota</taxon>
        <taxon>Metazoa</taxon>
        <taxon>Cnidaria</taxon>
        <taxon>Anthozoa</taxon>
        <taxon>Hexacorallia</taxon>
        <taxon>Scleractinia</taxon>
        <taxon>Astrocoeniina</taxon>
        <taxon>Pocilloporidae</taxon>
        <taxon>Pocillopora</taxon>
    </lineage>
</organism>
<accession>A0A3M6UAU8</accession>
<evidence type="ECO:0000259" key="1">
    <source>
        <dbReference type="Pfam" id="PF09995"/>
    </source>
</evidence>
<evidence type="ECO:0000313" key="2">
    <source>
        <dbReference type="EMBL" id="RMX50608.1"/>
    </source>
</evidence>
<name>A0A3M6UAU8_POCDA</name>
<dbReference type="OrthoDB" id="6361347at2759"/>
<feature type="domain" description="ER-bound oxygenase mpaB/mpaB'/Rubber oxygenase catalytic" evidence="1">
    <location>
        <begin position="98"/>
        <end position="320"/>
    </location>
</feature>
<dbReference type="Proteomes" id="UP000275408">
    <property type="component" value="Unassembled WGS sequence"/>
</dbReference>
<dbReference type="PANTHER" id="PTHR37539">
    <property type="entry name" value="SECRETED PROTEIN-RELATED"/>
    <property type="match status" value="1"/>
</dbReference>
<comment type="caution">
    <text evidence="2">The sequence shown here is derived from an EMBL/GenBank/DDBJ whole genome shotgun (WGS) entry which is preliminary data.</text>
</comment>
<dbReference type="EMBL" id="RCHS01001930">
    <property type="protein sequence ID" value="RMX50608.1"/>
    <property type="molecule type" value="Genomic_DNA"/>
</dbReference>
<gene>
    <name evidence="2" type="ORF">pdam_00009646</name>
</gene>
<dbReference type="InterPro" id="IPR018713">
    <property type="entry name" value="MPAB/Lcp_cat_dom"/>
</dbReference>
<evidence type="ECO:0000313" key="3">
    <source>
        <dbReference type="Proteomes" id="UP000275408"/>
    </source>
</evidence>
<proteinExistence type="predicted"/>
<reference evidence="2 3" key="1">
    <citation type="journal article" date="2018" name="Sci. Rep.">
        <title>Comparative analysis of the Pocillopora damicornis genome highlights role of immune system in coral evolution.</title>
        <authorList>
            <person name="Cunning R."/>
            <person name="Bay R.A."/>
            <person name="Gillette P."/>
            <person name="Baker A.C."/>
            <person name="Traylor-Knowles N."/>
        </authorList>
    </citation>
    <scope>NUCLEOTIDE SEQUENCE [LARGE SCALE GENOMIC DNA]</scope>
    <source>
        <strain evidence="2">RSMAS</strain>
        <tissue evidence="2">Whole animal</tissue>
    </source>
</reference>
<dbReference type="PANTHER" id="PTHR37539:SF1">
    <property type="entry name" value="ER-BOUND OXYGENASE MPAB_MPAB'_RUBBER OXYGENASE CATALYTIC DOMAIN-CONTAINING PROTEIN"/>
    <property type="match status" value="1"/>
</dbReference>
<dbReference type="Pfam" id="PF09995">
    <property type="entry name" value="MPAB_Lcp_cat"/>
    <property type="match status" value="1"/>
</dbReference>